<dbReference type="GO" id="GO:0005886">
    <property type="term" value="C:plasma membrane"/>
    <property type="evidence" value="ECO:0007669"/>
    <property type="project" value="TreeGrafter"/>
</dbReference>
<proteinExistence type="predicted"/>
<gene>
    <name evidence="2" type="ORF">Gferi_09840</name>
</gene>
<organism evidence="2 3">
    <name type="scientific">Geosporobacter ferrireducens</name>
    <dbReference type="NCBI Taxonomy" id="1424294"/>
    <lineage>
        <taxon>Bacteria</taxon>
        <taxon>Bacillati</taxon>
        <taxon>Bacillota</taxon>
        <taxon>Clostridia</taxon>
        <taxon>Peptostreptococcales</taxon>
        <taxon>Thermotaleaceae</taxon>
        <taxon>Geosporobacter</taxon>
    </lineage>
</organism>
<accession>A0A1D8GG34</accession>
<dbReference type="STRING" id="1424294.Gferi_09840"/>
<dbReference type="PANTHER" id="PTHR35813">
    <property type="entry name" value="INNER MEMBRANE PROTEIN YBAN"/>
    <property type="match status" value="1"/>
</dbReference>
<dbReference type="AlphaFoldDB" id="A0A1D8GG34"/>
<evidence type="ECO:0000313" key="3">
    <source>
        <dbReference type="Proteomes" id="UP000095743"/>
    </source>
</evidence>
<dbReference type="Pfam" id="PF04304">
    <property type="entry name" value="DUF454"/>
    <property type="match status" value="1"/>
</dbReference>
<feature type="transmembrane region" description="Helical" evidence="1">
    <location>
        <begin position="74"/>
        <end position="90"/>
    </location>
</feature>
<dbReference type="OrthoDB" id="5690292at2"/>
<keyword evidence="1" id="KW-1133">Transmembrane helix</keyword>
<dbReference type="PIRSF" id="PIRSF016789">
    <property type="entry name" value="DUF454"/>
    <property type="match status" value="1"/>
</dbReference>
<evidence type="ECO:0008006" key="4">
    <source>
        <dbReference type="Google" id="ProtNLM"/>
    </source>
</evidence>
<dbReference type="PANTHER" id="PTHR35813:SF1">
    <property type="entry name" value="INNER MEMBRANE PROTEIN YBAN"/>
    <property type="match status" value="1"/>
</dbReference>
<reference evidence="2 3" key="1">
    <citation type="submission" date="2016-09" db="EMBL/GenBank/DDBJ databases">
        <title>Genomic analysis reveals versatility of anaerobic energy metabolism of Geosporobacter ferrireducens IRF9 of phylum Firmicutes.</title>
        <authorList>
            <person name="Kim S.-J."/>
        </authorList>
    </citation>
    <scope>NUCLEOTIDE SEQUENCE [LARGE SCALE GENOMIC DNA]</scope>
    <source>
        <strain evidence="2 3">IRF9</strain>
    </source>
</reference>
<dbReference type="KEGG" id="gfe:Gferi_09840"/>
<evidence type="ECO:0000256" key="1">
    <source>
        <dbReference type="SAM" id="Phobius"/>
    </source>
</evidence>
<feature type="transmembrane region" description="Helical" evidence="1">
    <location>
        <begin position="6"/>
        <end position="39"/>
    </location>
</feature>
<dbReference type="Proteomes" id="UP000095743">
    <property type="component" value="Chromosome"/>
</dbReference>
<keyword evidence="1" id="KW-0812">Transmembrane</keyword>
<evidence type="ECO:0000313" key="2">
    <source>
        <dbReference type="EMBL" id="AOT69852.1"/>
    </source>
</evidence>
<keyword evidence="1" id="KW-0472">Membrane</keyword>
<dbReference type="InterPro" id="IPR007401">
    <property type="entry name" value="DUF454"/>
</dbReference>
<keyword evidence="3" id="KW-1185">Reference proteome</keyword>
<feature type="transmembrane region" description="Helical" evidence="1">
    <location>
        <begin position="96"/>
        <end position="113"/>
    </location>
</feature>
<name>A0A1D8GG34_9FIRM</name>
<dbReference type="EMBL" id="CP017269">
    <property type="protein sequence ID" value="AOT69852.1"/>
    <property type="molecule type" value="Genomic_DNA"/>
</dbReference>
<protein>
    <recommendedName>
        <fullName evidence="4">DUF454 domain-containing protein</fullName>
    </recommendedName>
</protein>
<dbReference type="RefSeq" id="WP_069975967.1">
    <property type="nucleotide sequence ID" value="NZ_CP017269.1"/>
</dbReference>
<sequence>MKIIYLIIGMISLTLGVIGIFLPILPTTPFLLLTSFCFAKGSERFHRWFTGTSIYKNHLDDFVQNRAMSLRTKFSILIPASLMLLFPLILVDHTAMRLFIGFLYLCKYYYFIFKIKTI</sequence>